<dbReference type="Gene3D" id="3.30.565.10">
    <property type="entry name" value="Histidine kinase-like ATPase, C-terminal domain"/>
    <property type="match status" value="1"/>
</dbReference>
<feature type="domain" description="Histidine kinase/HSP90-like ATPase" evidence="2">
    <location>
        <begin position="324"/>
        <end position="409"/>
    </location>
</feature>
<sequence>MATDTATAIVDKAWGLISQSRESDAGAGSFTRTRVERALSLAAAVGFVVLGTQSFIAALGATDERPGWHLTLMLLAFLPLGAMIVACLVGRAIRVSAGGFVVAFTLTLLLWPIATVGSAPVPTEQPWIWYQINLATMASGLAFPFALQVVATIVIPLLFGVVRLVQAGFAAEFWFPVGLDVSFALILGGVLITLGWMFRSMATNVDATRARAVDSYARAAAADAAEKERLAVAALMHDSVLAALIAAARAETERERTLAVAMAREALTRLANAEQDATEGSDEPRSGAWIADQIEAGSAELGGAVTVDRRTADGATDIPGRVARALSLAAMQAVANSLQHAAGEGLGVVVRGDERGIRIEVRDEGAGFDLEEVPEDRLGIRASILARVAAVGGTAQVDSGPTGTVVRLSWRGVGA</sequence>
<keyword evidence="1" id="KW-0812">Transmembrane</keyword>
<protein>
    <submittedName>
        <fullName evidence="3">ATP-binding protein</fullName>
    </submittedName>
</protein>
<evidence type="ECO:0000259" key="2">
    <source>
        <dbReference type="Pfam" id="PF02518"/>
    </source>
</evidence>
<organism evidence="3 4">
    <name type="scientific">Microbacterium awajiense</name>
    <dbReference type="NCBI Taxonomy" id="415214"/>
    <lineage>
        <taxon>Bacteria</taxon>
        <taxon>Bacillati</taxon>
        <taxon>Actinomycetota</taxon>
        <taxon>Actinomycetes</taxon>
        <taxon>Micrococcales</taxon>
        <taxon>Microbacteriaceae</taxon>
        <taxon>Microbacterium</taxon>
    </lineage>
</organism>
<evidence type="ECO:0000313" key="3">
    <source>
        <dbReference type="EMBL" id="GAA3631774.1"/>
    </source>
</evidence>
<dbReference type="Pfam" id="PF02518">
    <property type="entry name" value="HATPase_c"/>
    <property type="match status" value="1"/>
</dbReference>
<feature type="transmembrane region" description="Helical" evidence="1">
    <location>
        <begin position="141"/>
        <end position="161"/>
    </location>
</feature>
<comment type="caution">
    <text evidence="3">The sequence shown here is derived from an EMBL/GenBank/DDBJ whole genome shotgun (WGS) entry which is preliminary data.</text>
</comment>
<evidence type="ECO:0000256" key="1">
    <source>
        <dbReference type="SAM" id="Phobius"/>
    </source>
</evidence>
<accession>A0ABP7AGF7</accession>
<reference evidence="4" key="1">
    <citation type="journal article" date="2019" name="Int. J. Syst. Evol. Microbiol.">
        <title>The Global Catalogue of Microorganisms (GCM) 10K type strain sequencing project: providing services to taxonomists for standard genome sequencing and annotation.</title>
        <authorList>
            <consortium name="The Broad Institute Genomics Platform"/>
            <consortium name="The Broad Institute Genome Sequencing Center for Infectious Disease"/>
            <person name="Wu L."/>
            <person name="Ma J."/>
        </authorList>
    </citation>
    <scope>NUCLEOTIDE SEQUENCE [LARGE SCALE GENOMIC DNA]</scope>
    <source>
        <strain evidence="4">JCM 16544</strain>
    </source>
</reference>
<keyword evidence="3" id="KW-0547">Nucleotide-binding</keyword>
<name>A0ABP7AGF7_9MICO</name>
<dbReference type="GO" id="GO:0005524">
    <property type="term" value="F:ATP binding"/>
    <property type="evidence" value="ECO:0007669"/>
    <property type="project" value="UniProtKB-KW"/>
</dbReference>
<keyword evidence="3" id="KW-0067">ATP-binding</keyword>
<keyword evidence="1" id="KW-0472">Membrane</keyword>
<dbReference type="SUPFAM" id="SSF55874">
    <property type="entry name" value="ATPase domain of HSP90 chaperone/DNA topoisomerase II/histidine kinase"/>
    <property type="match status" value="1"/>
</dbReference>
<evidence type="ECO:0000313" key="4">
    <source>
        <dbReference type="Proteomes" id="UP001501697"/>
    </source>
</evidence>
<keyword evidence="1" id="KW-1133">Transmembrane helix</keyword>
<proteinExistence type="predicted"/>
<dbReference type="EMBL" id="BAAAYU010000004">
    <property type="protein sequence ID" value="GAA3631774.1"/>
    <property type="molecule type" value="Genomic_DNA"/>
</dbReference>
<feature type="transmembrane region" description="Helical" evidence="1">
    <location>
        <begin position="173"/>
        <end position="198"/>
    </location>
</feature>
<feature type="transmembrane region" description="Helical" evidence="1">
    <location>
        <begin position="101"/>
        <end position="121"/>
    </location>
</feature>
<keyword evidence="4" id="KW-1185">Reference proteome</keyword>
<dbReference type="InterPro" id="IPR036890">
    <property type="entry name" value="HATPase_C_sf"/>
</dbReference>
<feature type="transmembrane region" description="Helical" evidence="1">
    <location>
        <begin position="67"/>
        <end position="89"/>
    </location>
</feature>
<dbReference type="RefSeq" id="WP_344737210.1">
    <property type="nucleotide sequence ID" value="NZ_BAAAYU010000004.1"/>
</dbReference>
<feature type="transmembrane region" description="Helical" evidence="1">
    <location>
        <begin position="38"/>
        <end position="61"/>
    </location>
</feature>
<dbReference type="InterPro" id="IPR003594">
    <property type="entry name" value="HATPase_dom"/>
</dbReference>
<gene>
    <name evidence="3" type="ORF">GCM10022200_13400</name>
</gene>
<dbReference type="Proteomes" id="UP001501697">
    <property type="component" value="Unassembled WGS sequence"/>
</dbReference>